<feature type="region of interest" description="Disordered" evidence="1">
    <location>
        <begin position="169"/>
        <end position="189"/>
    </location>
</feature>
<dbReference type="AlphaFoldDB" id="A0A9Q1E640"/>
<evidence type="ECO:0000256" key="1">
    <source>
        <dbReference type="SAM" id="MobiDB-lite"/>
    </source>
</evidence>
<evidence type="ECO:0008006" key="4">
    <source>
        <dbReference type="Google" id="ProtNLM"/>
    </source>
</evidence>
<dbReference type="PANTHER" id="PTHR46169">
    <property type="entry name" value="DNA REPLICATION-RELATED ELEMENT FACTOR, ISOFORM A"/>
    <property type="match status" value="1"/>
</dbReference>
<dbReference type="SUPFAM" id="SSF53098">
    <property type="entry name" value="Ribonuclease H-like"/>
    <property type="match status" value="1"/>
</dbReference>
<name>A0A9Q1E640_SYNKA</name>
<dbReference type="InterPro" id="IPR012337">
    <property type="entry name" value="RNaseH-like_sf"/>
</dbReference>
<organism evidence="2 3">
    <name type="scientific">Synaphobranchus kaupii</name>
    <name type="common">Kaup's arrowtooth eel</name>
    <dbReference type="NCBI Taxonomy" id="118154"/>
    <lineage>
        <taxon>Eukaryota</taxon>
        <taxon>Metazoa</taxon>
        <taxon>Chordata</taxon>
        <taxon>Craniata</taxon>
        <taxon>Vertebrata</taxon>
        <taxon>Euteleostomi</taxon>
        <taxon>Actinopterygii</taxon>
        <taxon>Neopterygii</taxon>
        <taxon>Teleostei</taxon>
        <taxon>Anguilliformes</taxon>
        <taxon>Synaphobranchidae</taxon>
        <taxon>Synaphobranchus</taxon>
    </lineage>
</organism>
<accession>A0A9Q1E640</accession>
<comment type="caution">
    <text evidence="2">The sequence shown here is derived from an EMBL/GenBank/DDBJ whole genome shotgun (WGS) entry which is preliminary data.</text>
</comment>
<evidence type="ECO:0000313" key="2">
    <source>
        <dbReference type="EMBL" id="KAJ8332785.1"/>
    </source>
</evidence>
<dbReference type="OrthoDB" id="1607513at2759"/>
<reference evidence="2" key="1">
    <citation type="journal article" date="2023" name="Science">
        <title>Genome structures resolve the early diversification of teleost fishes.</title>
        <authorList>
            <person name="Parey E."/>
            <person name="Louis A."/>
            <person name="Montfort J."/>
            <person name="Bouchez O."/>
            <person name="Roques C."/>
            <person name="Iampietro C."/>
            <person name="Lluch J."/>
            <person name="Castinel A."/>
            <person name="Donnadieu C."/>
            <person name="Desvignes T."/>
            <person name="Floi Bucao C."/>
            <person name="Jouanno E."/>
            <person name="Wen M."/>
            <person name="Mejri S."/>
            <person name="Dirks R."/>
            <person name="Jansen H."/>
            <person name="Henkel C."/>
            <person name="Chen W.J."/>
            <person name="Zahm M."/>
            <person name="Cabau C."/>
            <person name="Klopp C."/>
            <person name="Thompson A.W."/>
            <person name="Robinson-Rechavi M."/>
            <person name="Braasch I."/>
            <person name="Lecointre G."/>
            <person name="Bobe J."/>
            <person name="Postlethwait J.H."/>
            <person name="Berthelot C."/>
            <person name="Roest Crollius H."/>
            <person name="Guiguen Y."/>
        </authorList>
    </citation>
    <scope>NUCLEOTIDE SEQUENCE</scope>
    <source>
        <strain evidence="2">WJC10195</strain>
    </source>
</reference>
<dbReference type="GO" id="GO:0006357">
    <property type="term" value="P:regulation of transcription by RNA polymerase II"/>
    <property type="evidence" value="ECO:0007669"/>
    <property type="project" value="TreeGrafter"/>
</dbReference>
<evidence type="ECO:0000313" key="3">
    <source>
        <dbReference type="Proteomes" id="UP001152622"/>
    </source>
</evidence>
<protein>
    <recommendedName>
        <fullName evidence="4">Zinc finger BED domain-containing 1-like protein</fullName>
    </recommendedName>
</protein>
<dbReference type="Proteomes" id="UP001152622">
    <property type="component" value="Chromosome 24"/>
</dbReference>
<proteinExistence type="predicted"/>
<dbReference type="PANTHER" id="PTHR46169:SF25">
    <property type="entry name" value="ZINC FINGER BED DOMAIN-CONTAINING PROTEIN 1-LIKE-RELATED"/>
    <property type="match status" value="1"/>
</dbReference>
<dbReference type="EMBL" id="JAINUF010000024">
    <property type="protein sequence ID" value="KAJ8332785.1"/>
    <property type="molecule type" value="Genomic_DNA"/>
</dbReference>
<dbReference type="InterPro" id="IPR052717">
    <property type="entry name" value="Vacuolar_transposase_reg"/>
</dbReference>
<dbReference type="GO" id="GO:0005634">
    <property type="term" value="C:nucleus"/>
    <property type="evidence" value="ECO:0007669"/>
    <property type="project" value="TreeGrafter"/>
</dbReference>
<sequence>MAHKLIHDVPTRWNTSFDMVERYLEQQAAVYSALTDKSLKKNVKDIVTLSDADVRAAEEILQVLKPLKTVTTLMSPETAPSVSLILPPKSRILAAMDHSDGDNSIIREVKSAIKENLLPRYTEPPTLQEHLHRSTALDPRFKCLSHIDSASHQVTYRDVTREIVDKVQAQANSSPERDPNSSPQEEASG</sequence>
<gene>
    <name evidence="2" type="ORF">SKAU_G00416810</name>
</gene>
<keyword evidence="3" id="KW-1185">Reference proteome</keyword>